<gene>
    <name evidence="1" type="ORF">EJP69_13250</name>
</gene>
<dbReference type="AlphaFoldDB" id="A0A431TP43"/>
<organism evidence="1 2">
    <name type="scientific">Variovorax gossypii</name>
    <dbReference type="NCBI Taxonomy" id="1679495"/>
    <lineage>
        <taxon>Bacteria</taxon>
        <taxon>Pseudomonadati</taxon>
        <taxon>Pseudomonadota</taxon>
        <taxon>Betaproteobacteria</taxon>
        <taxon>Burkholderiales</taxon>
        <taxon>Comamonadaceae</taxon>
        <taxon>Variovorax</taxon>
    </lineage>
</organism>
<accession>A0A431TP43</accession>
<dbReference type="Proteomes" id="UP000267418">
    <property type="component" value="Unassembled WGS sequence"/>
</dbReference>
<evidence type="ECO:0000313" key="2">
    <source>
        <dbReference type="Proteomes" id="UP000267418"/>
    </source>
</evidence>
<dbReference type="InterPro" id="IPR007739">
    <property type="entry name" value="RgpF"/>
</dbReference>
<keyword evidence="2" id="KW-1185">Reference proteome</keyword>
<reference evidence="1 2" key="1">
    <citation type="submission" date="2018-12" db="EMBL/GenBank/DDBJ databases">
        <title>The genome of Variovorax gossypii DSM 100435.</title>
        <authorList>
            <person name="Gao J."/>
            <person name="Sun J."/>
        </authorList>
    </citation>
    <scope>NUCLEOTIDE SEQUENCE [LARGE SCALE GENOMIC DNA]</scope>
    <source>
        <strain evidence="1 2">DSM 100435</strain>
    </source>
</reference>
<proteinExistence type="predicted"/>
<dbReference type="OrthoDB" id="8849801at2"/>
<evidence type="ECO:0000313" key="1">
    <source>
        <dbReference type="EMBL" id="RTQ35338.1"/>
    </source>
</evidence>
<name>A0A431TP43_9BURK</name>
<dbReference type="Pfam" id="PF05045">
    <property type="entry name" value="RgpF"/>
    <property type="match status" value="1"/>
</dbReference>
<sequence>MRGLLRMLRAMATRLAYHSYCTATKIRQWPLILRERRPAFLSDESQRPARGDVYAIVVKYAKFGLALDFLDLLQSLEAGGVNAIVVCNGKLDAASHALLLRSAHRVLVRRNVGRDMGAYRAATLYLGEQGLEPGRMLYLNDSIFFLKSKELDDLVEALCQRRFDVTGAFENHEKSHHVGSYALAMSGKVFSDPDIQRFWQRYRPYDLRPHAILHGEVALSACLKQGGYSIDVIYGAEKLVHQLNALDLRGLIALTQVMRPAFRLQPLDGLMAQSMAALRLVEPLSVSSQARPAAATAAVEPVAPVLTASGTPTLASYRARRAQLAQQAPPPPPAPVDDQSFKVAEALARRALVDRIMMEVTQGSQIHLGFGLFRTLMRCPIVKKDLIARDIYFEHDCEMILQDVESEMRSMIVREMVNRGRPIFAQGRLRFLLDHGLV</sequence>
<dbReference type="EMBL" id="RXOE01000002">
    <property type="protein sequence ID" value="RTQ35338.1"/>
    <property type="molecule type" value="Genomic_DNA"/>
</dbReference>
<protein>
    <submittedName>
        <fullName evidence="1">Lipopolysaccharide biosynthesis protein</fullName>
    </submittedName>
</protein>
<comment type="caution">
    <text evidence="1">The sequence shown here is derived from an EMBL/GenBank/DDBJ whole genome shotgun (WGS) entry which is preliminary data.</text>
</comment>